<dbReference type="PANTHER" id="PTHR47799">
    <property type="entry name" value="OMEGA-AMIDASE YAFV"/>
    <property type="match status" value="1"/>
</dbReference>
<evidence type="ECO:0000313" key="2">
    <source>
        <dbReference type="EMBL" id="GHC65445.1"/>
    </source>
</evidence>
<dbReference type="SUPFAM" id="SSF56317">
    <property type="entry name" value="Carbon-nitrogen hydrolase"/>
    <property type="match status" value="1"/>
</dbReference>
<dbReference type="InterPro" id="IPR052737">
    <property type="entry name" value="Omega-amidase_YafV"/>
</dbReference>
<dbReference type="EMBL" id="BMXI01000019">
    <property type="protein sequence ID" value="GHC65445.1"/>
    <property type="molecule type" value="Genomic_DNA"/>
</dbReference>
<dbReference type="Proteomes" id="UP000644507">
    <property type="component" value="Unassembled WGS sequence"/>
</dbReference>
<reference evidence="2" key="1">
    <citation type="journal article" date="2014" name="Int. J. Syst. Evol. Microbiol.">
        <title>Complete genome sequence of Corynebacterium casei LMG S-19264T (=DSM 44701T), isolated from a smear-ripened cheese.</title>
        <authorList>
            <consortium name="US DOE Joint Genome Institute (JGI-PGF)"/>
            <person name="Walter F."/>
            <person name="Albersmeier A."/>
            <person name="Kalinowski J."/>
            <person name="Ruckert C."/>
        </authorList>
    </citation>
    <scope>NUCLEOTIDE SEQUENCE</scope>
    <source>
        <strain evidence="2">KCTC 12988</strain>
    </source>
</reference>
<dbReference type="Gene3D" id="3.60.110.10">
    <property type="entry name" value="Carbon-nitrogen hydrolase"/>
    <property type="match status" value="1"/>
</dbReference>
<gene>
    <name evidence="2" type="ORF">GCM10007100_36520</name>
</gene>
<dbReference type="InterPro" id="IPR003010">
    <property type="entry name" value="C-N_Hydrolase"/>
</dbReference>
<comment type="caution">
    <text evidence="2">The sequence shown here is derived from an EMBL/GenBank/DDBJ whole genome shotgun (WGS) entry which is preliminary data.</text>
</comment>
<dbReference type="Pfam" id="PF00795">
    <property type="entry name" value="CN_hydrolase"/>
    <property type="match status" value="1"/>
</dbReference>
<dbReference type="AlphaFoldDB" id="A0A918TVL6"/>
<name>A0A918TVL6_9BACT</name>
<organism evidence="2 3">
    <name type="scientific">Roseibacillus persicicus</name>
    <dbReference type="NCBI Taxonomy" id="454148"/>
    <lineage>
        <taxon>Bacteria</taxon>
        <taxon>Pseudomonadati</taxon>
        <taxon>Verrucomicrobiota</taxon>
        <taxon>Verrucomicrobiia</taxon>
        <taxon>Verrucomicrobiales</taxon>
        <taxon>Verrucomicrobiaceae</taxon>
        <taxon>Roseibacillus</taxon>
    </lineage>
</organism>
<dbReference type="InterPro" id="IPR036526">
    <property type="entry name" value="C-N_Hydrolase_sf"/>
</dbReference>
<evidence type="ECO:0000313" key="3">
    <source>
        <dbReference type="Proteomes" id="UP000644507"/>
    </source>
</evidence>
<dbReference type="GO" id="GO:0106008">
    <property type="term" value="F:2-oxoglutaramate amidase activity"/>
    <property type="evidence" value="ECO:0007669"/>
    <property type="project" value="TreeGrafter"/>
</dbReference>
<keyword evidence="3" id="KW-1185">Reference proteome</keyword>
<accession>A0A918TVL6</accession>
<sequence>MIIIAAGIFARFNMLVYCCQLDPIWEEKASNLERLASLLAQSQIEKNSLIVLPEMFATGFTMDFGKVAEPAEQSTTLSALADLAKKHQAAILAGLVLERDGLRTNDAVLINSDGSLGGSYSKIHPFTPSGEKEAGCAGSWVRTLPLGEWTLSPFVCYDLRFPEIFRMATPEAELLVVLANWPSPRVEHWVTLLRARAIENQAYVIGVNRAGSDPNLDFPGRSLVIDPKGEIIAEAGSKVEVLAANLDLNEVRKWRNDFPASDDRVESFNLGVDHLTSS</sequence>
<dbReference type="CDD" id="cd07583">
    <property type="entry name" value="nitrilase_5"/>
    <property type="match status" value="1"/>
</dbReference>
<dbReference type="PROSITE" id="PS50263">
    <property type="entry name" value="CN_HYDROLASE"/>
    <property type="match status" value="1"/>
</dbReference>
<evidence type="ECO:0000259" key="1">
    <source>
        <dbReference type="PROSITE" id="PS50263"/>
    </source>
</evidence>
<feature type="domain" description="CN hydrolase" evidence="1">
    <location>
        <begin position="14"/>
        <end position="248"/>
    </location>
</feature>
<reference evidence="2" key="2">
    <citation type="submission" date="2020-09" db="EMBL/GenBank/DDBJ databases">
        <authorList>
            <person name="Sun Q."/>
            <person name="Kim S."/>
        </authorList>
    </citation>
    <scope>NUCLEOTIDE SEQUENCE</scope>
    <source>
        <strain evidence="2">KCTC 12988</strain>
    </source>
</reference>
<dbReference type="PANTHER" id="PTHR47799:SF1">
    <property type="entry name" value="OMEGA-AMIDASE YAFV"/>
    <property type="match status" value="1"/>
</dbReference>
<protein>
    <submittedName>
        <fullName evidence="2">Amidohydrolase</fullName>
    </submittedName>
</protein>
<dbReference type="GO" id="GO:0050152">
    <property type="term" value="F:omega-amidase activity"/>
    <property type="evidence" value="ECO:0007669"/>
    <property type="project" value="TreeGrafter"/>
</dbReference>
<proteinExistence type="predicted"/>